<keyword evidence="3" id="KW-1185">Reference proteome</keyword>
<dbReference type="EMBL" id="REFZ01000017">
    <property type="protein sequence ID" value="RQG98200.1"/>
    <property type="molecule type" value="Genomic_DNA"/>
</dbReference>
<protein>
    <submittedName>
        <fullName evidence="2">Uncharacterized protein</fullName>
    </submittedName>
</protein>
<dbReference type="OrthoDB" id="204191at2157"/>
<comment type="caution">
    <text evidence="2">The sequence shown here is derived from an EMBL/GenBank/DDBJ whole genome shotgun (WGS) entry which is preliminary data.</text>
</comment>
<sequence>MSPKVSQSTGYAPNVQMSAFGYVMAIILVIVLLPMLPILVLAWILWKIFVPEQEHESRFESWRTESGKQPSNAS</sequence>
<gene>
    <name evidence="2" type="ORF">EA472_18550</name>
</gene>
<organism evidence="2 3">
    <name type="scientific">Natrarchaeobius chitinivorans</name>
    <dbReference type="NCBI Taxonomy" id="1679083"/>
    <lineage>
        <taxon>Archaea</taxon>
        <taxon>Methanobacteriati</taxon>
        <taxon>Methanobacteriota</taxon>
        <taxon>Stenosarchaea group</taxon>
        <taxon>Halobacteria</taxon>
        <taxon>Halobacteriales</taxon>
        <taxon>Natrialbaceae</taxon>
        <taxon>Natrarchaeobius</taxon>
    </lineage>
</organism>
<keyword evidence="1" id="KW-0472">Membrane</keyword>
<evidence type="ECO:0000313" key="3">
    <source>
        <dbReference type="Proteomes" id="UP000281431"/>
    </source>
</evidence>
<reference evidence="2 3" key="1">
    <citation type="submission" date="2018-10" db="EMBL/GenBank/DDBJ databases">
        <title>Natrarchaeobius chitinivorans gen. nov., sp. nov., and Natrarchaeobius haloalkaliphilus sp. nov., alkaliphilic, chitin-utilizing haloarchaea from hypersaline alkaline lakes.</title>
        <authorList>
            <person name="Sorokin D.Y."/>
            <person name="Elcheninov A.G."/>
            <person name="Kostrikina N.A."/>
            <person name="Bale N.J."/>
            <person name="Sinninghe Damste J.S."/>
            <person name="Khijniak T.V."/>
            <person name="Kublanov I.V."/>
            <person name="Toshchakov S.V."/>
        </authorList>
    </citation>
    <scope>NUCLEOTIDE SEQUENCE [LARGE SCALE GENOMIC DNA]</scope>
    <source>
        <strain evidence="2 3">AArcht7</strain>
    </source>
</reference>
<feature type="transmembrane region" description="Helical" evidence="1">
    <location>
        <begin position="20"/>
        <end position="46"/>
    </location>
</feature>
<keyword evidence="1" id="KW-0812">Transmembrane</keyword>
<dbReference type="InterPro" id="IPR055957">
    <property type="entry name" value="DUF7535"/>
</dbReference>
<evidence type="ECO:0000313" key="2">
    <source>
        <dbReference type="EMBL" id="RQG98200.1"/>
    </source>
</evidence>
<dbReference type="Pfam" id="PF24379">
    <property type="entry name" value="DUF7535"/>
    <property type="match status" value="1"/>
</dbReference>
<accession>A0A3N6MLK4</accession>
<proteinExistence type="predicted"/>
<evidence type="ECO:0000256" key="1">
    <source>
        <dbReference type="SAM" id="Phobius"/>
    </source>
</evidence>
<dbReference type="AlphaFoldDB" id="A0A3N6MLK4"/>
<keyword evidence="1" id="KW-1133">Transmembrane helix</keyword>
<dbReference type="Proteomes" id="UP000281431">
    <property type="component" value="Unassembled WGS sequence"/>
</dbReference>
<name>A0A3N6MLK4_NATCH</name>